<name>A0A4U0UW07_9PEZI</name>
<gene>
    <name evidence="3" type="ORF">B0A54_10870</name>
</gene>
<feature type="signal peptide" evidence="2">
    <location>
        <begin position="1"/>
        <end position="22"/>
    </location>
</feature>
<evidence type="ECO:0000256" key="2">
    <source>
        <dbReference type="SAM" id="SignalP"/>
    </source>
</evidence>
<evidence type="ECO:0000313" key="4">
    <source>
        <dbReference type="Proteomes" id="UP000310066"/>
    </source>
</evidence>
<dbReference type="AlphaFoldDB" id="A0A4U0UW07"/>
<dbReference type="EMBL" id="NAJP01000034">
    <property type="protein sequence ID" value="TKA40264.1"/>
    <property type="molecule type" value="Genomic_DNA"/>
</dbReference>
<comment type="caution">
    <text evidence="3">The sequence shown here is derived from an EMBL/GenBank/DDBJ whole genome shotgun (WGS) entry which is preliminary data.</text>
</comment>
<evidence type="ECO:0008006" key="5">
    <source>
        <dbReference type="Google" id="ProtNLM"/>
    </source>
</evidence>
<dbReference type="PROSITE" id="PS51257">
    <property type="entry name" value="PROKAR_LIPOPROTEIN"/>
    <property type="match status" value="1"/>
</dbReference>
<dbReference type="OrthoDB" id="3918271at2759"/>
<protein>
    <recommendedName>
        <fullName evidence="5">GPI anchored protein</fullName>
    </recommendedName>
</protein>
<sequence length="408" mass="41361">MPRAGSLFLGLLVACQRWSARAEPHADANAAYKRSLVDEAYHNLPWEELSEFDFYPRAYPVPQPYHEIVEQDIEDDISDPQAELGTKTVVEADHIEPPSKTINASPSILPSKADRSIFPRSSFTFSCPTSVQCADGGCCMIGDYCAIRNGQLGCCPLGSLCDVSPIPGCNLSCYGICCDLVQGLVGSTACSSTTGDGGQASGICTGILSDIAPYASPTSCPSGEYLCGESCCPSNAGLICDNVTLPGQPFCNLPGNVCPPGSKLKNRMVNLVVRQLNGTAVVTDDCLATTDTAAFASRITTTGSVHHATGAATIAGFMSGSSIAPTTVEPSSSSSGATVAAGSSSATRSSAAASSSQSSISTGTSSMSGSSSPAAAAPSASAKASGAATKLFGSALCVGLLCLAALAL</sequence>
<organism evidence="3 4">
    <name type="scientific">Friedmanniomyces endolithicus</name>
    <dbReference type="NCBI Taxonomy" id="329885"/>
    <lineage>
        <taxon>Eukaryota</taxon>
        <taxon>Fungi</taxon>
        <taxon>Dikarya</taxon>
        <taxon>Ascomycota</taxon>
        <taxon>Pezizomycotina</taxon>
        <taxon>Dothideomycetes</taxon>
        <taxon>Dothideomycetidae</taxon>
        <taxon>Mycosphaerellales</taxon>
        <taxon>Teratosphaeriaceae</taxon>
        <taxon>Friedmanniomyces</taxon>
    </lineage>
</organism>
<accession>A0A4U0UW07</accession>
<dbReference type="Proteomes" id="UP000310066">
    <property type="component" value="Unassembled WGS sequence"/>
</dbReference>
<feature type="chain" id="PRO_5020251643" description="GPI anchored protein" evidence="2">
    <location>
        <begin position="23"/>
        <end position="408"/>
    </location>
</feature>
<keyword evidence="2" id="KW-0732">Signal</keyword>
<reference evidence="3 4" key="1">
    <citation type="submission" date="2017-03" db="EMBL/GenBank/DDBJ databases">
        <title>Genomes of endolithic fungi from Antarctica.</title>
        <authorList>
            <person name="Coleine C."/>
            <person name="Masonjones S."/>
            <person name="Stajich J.E."/>
        </authorList>
    </citation>
    <scope>NUCLEOTIDE SEQUENCE [LARGE SCALE GENOMIC DNA]</scope>
    <source>
        <strain evidence="3 4">CCFEE 5311</strain>
    </source>
</reference>
<feature type="region of interest" description="Disordered" evidence="1">
    <location>
        <begin position="352"/>
        <end position="375"/>
    </location>
</feature>
<evidence type="ECO:0000313" key="3">
    <source>
        <dbReference type="EMBL" id="TKA40264.1"/>
    </source>
</evidence>
<proteinExistence type="predicted"/>
<evidence type="ECO:0000256" key="1">
    <source>
        <dbReference type="SAM" id="MobiDB-lite"/>
    </source>
</evidence>